<feature type="transmembrane region" description="Helical" evidence="1">
    <location>
        <begin position="65"/>
        <end position="88"/>
    </location>
</feature>
<feature type="transmembrane region" description="Helical" evidence="1">
    <location>
        <begin position="35"/>
        <end position="53"/>
    </location>
</feature>
<proteinExistence type="predicted"/>
<dbReference type="PANTHER" id="PTHR42736:SF1">
    <property type="entry name" value="PROTEIN-GLUTAMINE GAMMA-GLUTAMYLTRANSFERASE"/>
    <property type="match status" value="1"/>
</dbReference>
<evidence type="ECO:0000259" key="2">
    <source>
        <dbReference type="SMART" id="SM00460"/>
    </source>
</evidence>
<dbReference type="InterPro" id="IPR038765">
    <property type="entry name" value="Papain-like_cys_pep_sf"/>
</dbReference>
<evidence type="ECO:0000313" key="3">
    <source>
        <dbReference type="EMBL" id="ADZ82993.1"/>
    </source>
</evidence>
<evidence type="ECO:0000256" key="1">
    <source>
        <dbReference type="SAM" id="Phobius"/>
    </source>
</evidence>
<dbReference type="AlphaFoldDB" id="F2JH95"/>
<feature type="transmembrane region" description="Helical" evidence="1">
    <location>
        <begin position="678"/>
        <end position="704"/>
    </location>
</feature>
<feature type="transmembrane region" description="Helical" evidence="1">
    <location>
        <begin position="163"/>
        <end position="182"/>
    </location>
</feature>
<dbReference type="SUPFAM" id="SSF54001">
    <property type="entry name" value="Cysteine proteinases"/>
    <property type="match status" value="1"/>
</dbReference>
<dbReference type="EMBL" id="CP002582">
    <property type="protein sequence ID" value="ADZ82993.1"/>
    <property type="molecule type" value="Genomic_DNA"/>
</dbReference>
<dbReference type="Proteomes" id="UP000008467">
    <property type="component" value="Chromosome"/>
</dbReference>
<dbReference type="Pfam" id="PF01841">
    <property type="entry name" value="Transglut_core"/>
    <property type="match status" value="1"/>
</dbReference>
<dbReference type="Gene3D" id="3.10.620.30">
    <property type="match status" value="1"/>
</dbReference>
<keyword evidence="1" id="KW-0472">Membrane</keyword>
<gene>
    <name evidence="3" type="ordered locus">Clole_1266</name>
</gene>
<dbReference type="KEGG" id="cle:Clole_1266"/>
<keyword evidence="1" id="KW-0812">Transmembrane</keyword>
<feature type="transmembrane region" description="Helical" evidence="1">
    <location>
        <begin position="194"/>
        <end position="214"/>
    </location>
</feature>
<feature type="transmembrane region" description="Helical" evidence="1">
    <location>
        <begin position="12"/>
        <end position="29"/>
    </location>
</feature>
<feature type="transmembrane region" description="Helical" evidence="1">
    <location>
        <begin position="108"/>
        <end position="130"/>
    </location>
</feature>
<dbReference type="HOGENOM" id="CLU_345714_0_0_9"/>
<protein>
    <submittedName>
        <fullName evidence="3">Transglutaminase domain-containing protein</fullName>
    </submittedName>
</protein>
<evidence type="ECO:0000313" key="4">
    <source>
        <dbReference type="Proteomes" id="UP000008467"/>
    </source>
</evidence>
<dbReference type="InterPro" id="IPR002931">
    <property type="entry name" value="Transglutaminase-like"/>
</dbReference>
<feature type="domain" description="Transglutaminase-like" evidence="2">
    <location>
        <begin position="555"/>
        <end position="626"/>
    </location>
</feature>
<dbReference type="InterPro" id="IPR052901">
    <property type="entry name" value="Bact_TGase-like"/>
</dbReference>
<dbReference type="RefSeq" id="WP_013656292.1">
    <property type="nucleotide sequence ID" value="NC_015275.1"/>
</dbReference>
<dbReference type="STRING" id="642492.Clole_1266"/>
<feature type="transmembrane region" description="Helical" evidence="1">
    <location>
        <begin position="137"/>
        <end position="157"/>
    </location>
</feature>
<dbReference type="SMART" id="SM00460">
    <property type="entry name" value="TGc"/>
    <property type="match status" value="1"/>
</dbReference>
<reference evidence="3 4" key="1">
    <citation type="journal article" date="2011" name="J. Bacteriol.">
        <title>Complete genome sequence of the cellulose-degrading bacterium Cellulosilyticum lentocellum.</title>
        <authorList>
            <consortium name="US DOE Joint Genome Institute"/>
            <person name="Miller D.A."/>
            <person name="Suen G."/>
            <person name="Bruce D."/>
            <person name="Copeland A."/>
            <person name="Cheng J.F."/>
            <person name="Detter C."/>
            <person name="Goodwin L.A."/>
            <person name="Han C.S."/>
            <person name="Hauser L.J."/>
            <person name="Land M.L."/>
            <person name="Lapidus A."/>
            <person name="Lucas S."/>
            <person name="Meincke L."/>
            <person name="Pitluck S."/>
            <person name="Tapia R."/>
            <person name="Teshima H."/>
            <person name="Woyke T."/>
            <person name="Fox B.G."/>
            <person name="Angert E.R."/>
            <person name="Currie C.R."/>
        </authorList>
    </citation>
    <scope>NUCLEOTIDE SEQUENCE [LARGE SCALE GENOMIC DNA]</scope>
    <source>
        <strain evidence="4">ATCC 49066 / DSM 5427 / NCIMB 11756 / RHM5</strain>
    </source>
</reference>
<keyword evidence="4" id="KW-1185">Reference proteome</keyword>
<name>F2JH95_CELLD</name>
<organism evidence="3 4">
    <name type="scientific">Cellulosilyticum lentocellum (strain ATCC 49066 / DSM 5427 / NCIMB 11756 / RHM5)</name>
    <name type="common">Clostridium lentocellum</name>
    <dbReference type="NCBI Taxonomy" id="642492"/>
    <lineage>
        <taxon>Bacteria</taxon>
        <taxon>Bacillati</taxon>
        <taxon>Bacillota</taxon>
        <taxon>Clostridia</taxon>
        <taxon>Lachnospirales</taxon>
        <taxon>Cellulosilyticaceae</taxon>
        <taxon>Cellulosilyticum</taxon>
    </lineage>
</organism>
<sequence length="817" mass="94008">MKSMTNEQWQTYEHLTKTILLGLGILLFINTYSKLKLPTMLIVVEVFFIGLMIDQINKYKKYIQTYLLLGAAIGLLIGVLACFHIDVIKCFYESFQWLGQYGGIEDRYVFYKAFCSSIILNIVVLLPLYLLQKSIKLQSGLSAIILIGMIGLTIKKIEVGKEVVVLVLSYMAWVLIQVGSQLNQRQNKQYSKKASTFLVPFALLIGIGSIIGPASPKPISWQFVIKTAQQVAESINDLAASIQGFTRGDTGEFQIRFSDQDKMELGGKLENSEEVLLTVEVLPLLENTRIKQLYEKLGYQLKQTPMPKNPTYLKGNVRNSYTGRGWDREKVYEVEDEQEYQLEYKELLYSLYRSGINTAQELFHPASIAINFEKLRTKSLFYTNATYDMRLEEDEKLPSTKGVNITYKRTKKKGFNYHFSFVEMNLGSQIFKDYLRSLENFHYQENPIETSLVPTALPEDAVFWQAYPQQGIAGFLTSTKLEKQLYERAVHIKEDYTVLPSHLPARVYELAQNITKDSPTTYDKLEAIKAYLAQFTYTKIPEAVPKDEDFVDYFLFEQKEGYCTSFATAMAVLARCMDIPTRYVEGIVVDYNQSVNGVYPVTESKMHAWVEAYIEGYGWVPFDSTPQFNNYSAQNWNVTLASTGAEASTPEINMPEQSPALVPPVIEEQVKEENLVPWIILWIIGLSLVILPTLFLTYIGIVALQYKRKLRKAVTNEKAKLLLKEILFYLGKRGYEKQEEESMLEYAKRIDQELSVKEVLFEEMITIYLNYRYGQHQVTGEEIKGLEAYLVCLKRTLTEELSRLNYIRFKIHFLLVK</sequence>
<keyword evidence="1" id="KW-1133">Transmembrane helix</keyword>
<accession>F2JH95</accession>
<dbReference type="PANTHER" id="PTHR42736">
    <property type="entry name" value="PROTEIN-GLUTAMINE GAMMA-GLUTAMYLTRANSFERASE"/>
    <property type="match status" value="1"/>
</dbReference>
<dbReference type="eggNOG" id="COG1305">
    <property type="taxonomic scope" value="Bacteria"/>
</dbReference>